<comment type="caution">
    <text evidence="3">The sequence shown here is derived from an EMBL/GenBank/DDBJ whole genome shotgun (WGS) entry which is preliminary data.</text>
</comment>
<comment type="subcellular location">
    <subcellularLocation>
        <location evidence="2">Endoplasmic reticulum membrane</location>
        <topology evidence="2">Peripheral membrane protein</topology>
        <orientation evidence="2">Cytoplasmic side</orientation>
    </subcellularLocation>
</comment>
<dbReference type="AlphaFoldDB" id="A0A820P8S1"/>
<evidence type="ECO:0000313" key="4">
    <source>
        <dbReference type="Proteomes" id="UP000663866"/>
    </source>
</evidence>
<dbReference type="GO" id="GO:0072546">
    <property type="term" value="C:EMC complex"/>
    <property type="evidence" value="ECO:0007669"/>
    <property type="project" value="UniProtKB-UniRule"/>
</dbReference>
<keyword evidence="4" id="KW-1185">Reference proteome</keyword>
<comment type="function">
    <text evidence="2">Part of the endoplasmic reticulum membrane protein complex (EMC) that enables the energy-independent insertion into endoplasmic reticulum membranes of newly synthesized membrane proteins.</text>
</comment>
<keyword evidence="1" id="KW-0802">TPR repeat</keyword>
<evidence type="ECO:0000256" key="1">
    <source>
        <dbReference type="ARBA" id="ARBA00022803"/>
    </source>
</evidence>
<protein>
    <recommendedName>
        <fullName evidence="2">ER membrane protein complex subunit 2</fullName>
    </recommendedName>
</protein>
<evidence type="ECO:0000256" key="2">
    <source>
        <dbReference type="RuleBase" id="RU367091"/>
    </source>
</evidence>
<comment type="similarity">
    <text evidence="2">Belongs to the EMC2 family.</text>
</comment>
<comment type="subunit">
    <text evidence="2">Component of the ER membrane protein complex (EMC).</text>
</comment>
<reference evidence="3" key="1">
    <citation type="submission" date="2021-02" db="EMBL/GenBank/DDBJ databases">
        <authorList>
            <person name="Nowell W R."/>
        </authorList>
    </citation>
    <scope>NUCLEOTIDE SEQUENCE</scope>
</reference>
<organism evidence="3 4">
    <name type="scientific">Rotaria magnacalcarata</name>
    <dbReference type="NCBI Taxonomy" id="392030"/>
    <lineage>
        <taxon>Eukaryota</taxon>
        <taxon>Metazoa</taxon>
        <taxon>Spiralia</taxon>
        <taxon>Gnathifera</taxon>
        <taxon>Rotifera</taxon>
        <taxon>Eurotatoria</taxon>
        <taxon>Bdelloidea</taxon>
        <taxon>Philodinida</taxon>
        <taxon>Philodinidae</taxon>
        <taxon>Rotaria</taxon>
    </lineage>
</organism>
<sequence length="129" mass="14621">MFRSTLAVSAMHKGNLDLIVIYQTLGDEKWIILKQVFKSALHCSNKSLACQCLEQLEKQFKETSPHIITLHAMYFESIGELDKAQEIYSTLTADNTTDVIKKLIDLVNHLLDVCENIPDIPLTCLNTIK</sequence>
<gene>
    <name evidence="3" type="ORF">OVN521_LOCUS34877</name>
</gene>
<keyword evidence="2" id="KW-0472">Membrane</keyword>
<keyword evidence="2" id="KW-0256">Endoplasmic reticulum</keyword>
<dbReference type="InterPro" id="IPR039856">
    <property type="entry name" value="EMC2-like"/>
</dbReference>
<evidence type="ECO:0000313" key="3">
    <source>
        <dbReference type="EMBL" id="CAF4401161.1"/>
    </source>
</evidence>
<dbReference type="PANTHER" id="PTHR12760">
    <property type="entry name" value="TETRATRICOPEPTIDE REPEAT PROTEIN"/>
    <property type="match status" value="1"/>
</dbReference>
<name>A0A820P8S1_9BILA</name>
<accession>A0A820P8S1</accession>
<dbReference type="Proteomes" id="UP000663866">
    <property type="component" value="Unassembled WGS sequence"/>
</dbReference>
<proteinExistence type="inferred from homology"/>
<dbReference type="EMBL" id="CAJOBG010040678">
    <property type="protein sequence ID" value="CAF4401161.1"/>
    <property type="molecule type" value="Genomic_DNA"/>
</dbReference>